<protein>
    <submittedName>
        <fullName evidence="6">L-lactate transporter</fullName>
    </submittedName>
</protein>
<dbReference type="PANTHER" id="PTHR11360:SF317">
    <property type="entry name" value="MAJOR FACILITATOR SUPERFAMILY (MFS) PROFILE DOMAIN-CONTAINING PROTEIN-RELATED"/>
    <property type="match status" value="1"/>
</dbReference>
<evidence type="ECO:0000256" key="5">
    <source>
        <dbReference type="SAM" id="Phobius"/>
    </source>
</evidence>
<dbReference type="OrthoDB" id="410267at2759"/>
<keyword evidence="3 5" id="KW-1133">Transmembrane helix</keyword>
<sequence>LNEGDVIYGQKCLKKVLSSQLVNIVALTVSSSGSTYVKHVNGVNNIAQIKPLFFRLPNRKMNSTANLYNSTSSMDINKSSMDIAEDPTDVQKKKPEKRKNFIVRALLWHYGNTKCNVSAEQFEREKFIFGKVKFHPIILMPAAVLIQFCCGSLYAWSVFNTPIDEVVTGDPKSGLAPVTFYIAVGMFGVSAASMGPWLERNGPKKSLMLSSSLFFLGNLLSSLAIHLKAIWLLYIGYGMIGGFGLGLGYISPVSPLQKWFPNKRGMAAGLAVCGFGAGSIAIGKVILPLISAVGLSLTFLGTQEVLAP</sequence>
<feature type="transmembrane region" description="Helical" evidence="5">
    <location>
        <begin position="207"/>
        <end position="225"/>
    </location>
</feature>
<dbReference type="SUPFAM" id="SSF103473">
    <property type="entry name" value="MFS general substrate transporter"/>
    <property type="match status" value="1"/>
</dbReference>
<dbReference type="InterPro" id="IPR005828">
    <property type="entry name" value="MFS_sugar_transport-like"/>
</dbReference>
<keyword evidence="2 5" id="KW-0812">Transmembrane</keyword>
<dbReference type="InterPro" id="IPR050327">
    <property type="entry name" value="Proton-linked_MCT"/>
</dbReference>
<organism evidence="6 7">
    <name type="scientific">Pseudolycoriella hygida</name>
    <dbReference type="NCBI Taxonomy" id="35572"/>
    <lineage>
        <taxon>Eukaryota</taxon>
        <taxon>Metazoa</taxon>
        <taxon>Ecdysozoa</taxon>
        <taxon>Arthropoda</taxon>
        <taxon>Hexapoda</taxon>
        <taxon>Insecta</taxon>
        <taxon>Pterygota</taxon>
        <taxon>Neoptera</taxon>
        <taxon>Endopterygota</taxon>
        <taxon>Diptera</taxon>
        <taxon>Nematocera</taxon>
        <taxon>Sciaroidea</taxon>
        <taxon>Sciaridae</taxon>
        <taxon>Pseudolycoriella</taxon>
    </lineage>
</organism>
<gene>
    <name evidence="6" type="ORF">Bhyg_02387</name>
</gene>
<feature type="transmembrane region" description="Helical" evidence="5">
    <location>
        <begin position="134"/>
        <end position="155"/>
    </location>
</feature>
<evidence type="ECO:0000256" key="3">
    <source>
        <dbReference type="ARBA" id="ARBA00022989"/>
    </source>
</evidence>
<dbReference type="GO" id="GO:0016020">
    <property type="term" value="C:membrane"/>
    <property type="evidence" value="ECO:0007669"/>
    <property type="project" value="UniProtKB-SubCell"/>
</dbReference>
<dbReference type="GO" id="GO:0022857">
    <property type="term" value="F:transmembrane transporter activity"/>
    <property type="evidence" value="ECO:0007669"/>
    <property type="project" value="InterPro"/>
</dbReference>
<feature type="non-terminal residue" evidence="6">
    <location>
        <position position="1"/>
    </location>
</feature>
<comment type="caution">
    <text evidence="6">The sequence shown here is derived from an EMBL/GenBank/DDBJ whole genome shotgun (WGS) entry which is preliminary data.</text>
</comment>
<keyword evidence="4 5" id="KW-0472">Membrane</keyword>
<dbReference type="PANTHER" id="PTHR11360">
    <property type="entry name" value="MONOCARBOXYLATE TRANSPORTER"/>
    <property type="match status" value="1"/>
</dbReference>
<name>A0A9Q0S6G5_9DIPT</name>
<keyword evidence="7" id="KW-1185">Reference proteome</keyword>
<evidence type="ECO:0000313" key="7">
    <source>
        <dbReference type="Proteomes" id="UP001151699"/>
    </source>
</evidence>
<dbReference type="Proteomes" id="UP001151699">
    <property type="component" value="Chromosome A"/>
</dbReference>
<feature type="transmembrane region" description="Helical" evidence="5">
    <location>
        <begin position="265"/>
        <end position="290"/>
    </location>
</feature>
<evidence type="ECO:0000256" key="2">
    <source>
        <dbReference type="ARBA" id="ARBA00022692"/>
    </source>
</evidence>
<dbReference type="AlphaFoldDB" id="A0A9Q0S6G5"/>
<comment type="subcellular location">
    <subcellularLocation>
        <location evidence="1">Membrane</location>
    </subcellularLocation>
</comment>
<dbReference type="EMBL" id="WJQU01000001">
    <property type="protein sequence ID" value="KAJ6647167.1"/>
    <property type="molecule type" value="Genomic_DNA"/>
</dbReference>
<dbReference type="Gene3D" id="1.20.1250.20">
    <property type="entry name" value="MFS general substrate transporter like domains"/>
    <property type="match status" value="1"/>
</dbReference>
<reference evidence="6" key="1">
    <citation type="submission" date="2022-07" db="EMBL/GenBank/DDBJ databases">
        <authorList>
            <person name="Trinca V."/>
            <person name="Uliana J.V.C."/>
            <person name="Torres T.T."/>
            <person name="Ward R.J."/>
            <person name="Monesi N."/>
        </authorList>
    </citation>
    <scope>NUCLEOTIDE SEQUENCE</scope>
    <source>
        <strain evidence="6">HSMRA1968</strain>
        <tissue evidence="6">Whole embryos</tissue>
    </source>
</reference>
<proteinExistence type="predicted"/>
<feature type="non-terminal residue" evidence="6">
    <location>
        <position position="308"/>
    </location>
</feature>
<evidence type="ECO:0000256" key="4">
    <source>
        <dbReference type="ARBA" id="ARBA00023136"/>
    </source>
</evidence>
<dbReference type="Pfam" id="PF00083">
    <property type="entry name" value="Sugar_tr"/>
    <property type="match status" value="1"/>
</dbReference>
<evidence type="ECO:0000313" key="6">
    <source>
        <dbReference type="EMBL" id="KAJ6647167.1"/>
    </source>
</evidence>
<feature type="transmembrane region" description="Helical" evidence="5">
    <location>
        <begin position="231"/>
        <end position="253"/>
    </location>
</feature>
<evidence type="ECO:0000256" key="1">
    <source>
        <dbReference type="ARBA" id="ARBA00004370"/>
    </source>
</evidence>
<feature type="transmembrane region" description="Helical" evidence="5">
    <location>
        <begin position="175"/>
        <end position="195"/>
    </location>
</feature>
<accession>A0A9Q0S6G5</accession>
<dbReference type="InterPro" id="IPR036259">
    <property type="entry name" value="MFS_trans_sf"/>
</dbReference>